<accession>A0A2S4PU94</accession>
<evidence type="ECO:0000313" key="11">
    <source>
        <dbReference type="EMBL" id="POS85593.1"/>
    </source>
</evidence>
<dbReference type="Gene3D" id="1.20.1250.20">
    <property type="entry name" value="MFS general substrate transporter like domains"/>
    <property type="match status" value="1"/>
</dbReference>
<dbReference type="GO" id="GO:0016020">
    <property type="term" value="C:membrane"/>
    <property type="evidence" value="ECO:0007669"/>
    <property type="project" value="UniProtKB-SubCell"/>
</dbReference>
<reference evidence="11 12" key="1">
    <citation type="submission" date="2017-10" db="EMBL/GenBank/DDBJ databases">
        <title>Development of genomic resources for the powdery mildew, Erysiphe pulchra.</title>
        <authorList>
            <person name="Wadl P.A."/>
            <person name="Mack B.M."/>
            <person name="Moore G."/>
            <person name="Beltz S.B."/>
        </authorList>
    </citation>
    <scope>NUCLEOTIDE SEQUENCE [LARGE SCALE GENOMIC DNA]</scope>
    <source>
        <strain evidence="11">Cflorida</strain>
    </source>
</reference>
<evidence type="ECO:0000256" key="7">
    <source>
        <dbReference type="RuleBase" id="RU003346"/>
    </source>
</evidence>
<dbReference type="STRING" id="225359.A0A2S4PU94"/>
<organism evidence="11 12">
    <name type="scientific">Erysiphe pulchra</name>
    <dbReference type="NCBI Taxonomy" id="225359"/>
    <lineage>
        <taxon>Eukaryota</taxon>
        <taxon>Fungi</taxon>
        <taxon>Dikarya</taxon>
        <taxon>Ascomycota</taxon>
        <taxon>Pezizomycotina</taxon>
        <taxon>Leotiomycetes</taxon>
        <taxon>Erysiphales</taxon>
        <taxon>Erysiphaceae</taxon>
        <taxon>Erysiphe</taxon>
    </lineage>
</organism>
<feature type="transmembrane region" description="Helical" evidence="9">
    <location>
        <begin position="304"/>
        <end position="328"/>
    </location>
</feature>
<keyword evidence="3 7" id="KW-0813">Transport</keyword>
<comment type="similarity">
    <text evidence="2 7">Belongs to the major facilitator superfamily. Sugar transporter (TC 2.A.1.1) family.</text>
</comment>
<feature type="transmembrane region" description="Helical" evidence="9">
    <location>
        <begin position="158"/>
        <end position="177"/>
    </location>
</feature>
<keyword evidence="6 9" id="KW-0472">Membrane</keyword>
<feature type="transmembrane region" description="Helical" evidence="9">
    <location>
        <begin position="340"/>
        <end position="364"/>
    </location>
</feature>
<dbReference type="PANTHER" id="PTHR48022">
    <property type="entry name" value="PLASTIDIC GLUCOSE TRANSPORTER 4"/>
    <property type="match status" value="1"/>
</dbReference>
<evidence type="ECO:0000313" key="12">
    <source>
        <dbReference type="Proteomes" id="UP000237438"/>
    </source>
</evidence>
<feature type="transmembrane region" description="Helical" evidence="9">
    <location>
        <begin position="212"/>
        <end position="234"/>
    </location>
</feature>
<dbReference type="InterPro" id="IPR003663">
    <property type="entry name" value="Sugar/inositol_transpt"/>
</dbReference>
<feature type="transmembrane region" description="Helical" evidence="9">
    <location>
        <begin position="189"/>
        <end position="206"/>
    </location>
</feature>
<dbReference type="SUPFAM" id="SSF103473">
    <property type="entry name" value="MFS general substrate transporter"/>
    <property type="match status" value="1"/>
</dbReference>
<sequence>MADSIKTKRDDEKSLRPCSSPIQGEAFTERNLSTINAIRSFAPGLFWTVMVCMCTVMEGYDTILIPNFFAFPTFAEKYGTFNAATKNYQLPAEWQMSLGLSSAVSAILGIFLNGYLVPMYGHKKVLLGSLVFLSGAITVVFMAPNIGILCLGELLCGFPWGIIATIAPAYSSEILPLSLRGYLTTGTELSFIIGQLLAAGTLSGLLKVSSSWSFRGAFALQWVWPVFLFPILLFMPESPWHLVRTGKLPEAKETLARLQVKDAKISVDETLATIIRTNALEEQVACNATYGDCFRGTELRRTKIACVTFAGQMLSGLAFASNATYFFQQIGLETSKSYQINLGASFISVCSLLFGWFGLLPYFGRRKIYMCGMGSMTAILFLIGFLSFAGFIKSVAIIQASLTLLWVFVYHSSVGQLSWAIPAEIGSTRLRQKTVCIGRISFYLANIFSKIVEPYFMNPTKLNLKGYVGFFWGSIALLTTVWTFYRLPETKDRTFEDLDILFAREVPTREFASYTIVESASEEKRPV</sequence>
<evidence type="ECO:0000256" key="6">
    <source>
        <dbReference type="ARBA" id="ARBA00023136"/>
    </source>
</evidence>
<evidence type="ECO:0000259" key="10">
    <source>
        <dbReference type="PROSITE" id="PS50850"/>
    </source>
</evidence>
<evidence type="ECO:0000256" key="4">
    <source>
        <dbReference type="ARBA" id="ARBA00022692"/>
    </source>
</evidence>
<dbReference type="InterPro" id="IPR005828">
    <property type="entry name" value="MFS_sugar_transport-like"/>
</dbReference>
<feature type="domain" description="Major facilitator superfamily (MFS) profile" evidence="10">
    <location>
        <begin position="47"/>
        <end position="491"/>
    </location>
</feature>
<keyword evidence="5 9" id="KW-1133">Transmembrane helix</keyword>
<dbReference type="Proteomes" id="UP000237438">
    <property type="component" value="Unassembled WGS sequence"/>
</dbReference>
<feature type="compositionally biased region" description="Basic and acidic residues" evidence="8">
    <location>
        <begin position="1"/>
        <end position="15"/>
    </location>
</feature>
<evidence type="ECO:0000256" key="8">
    <source>
        <dbReference type="SAM" id="MobiDB-lite"/>
    </source>
</evidence>
<keyword evidence="4 9" id="KW-0812">Transmembrane</keyword>
<evidence type="ECO:0000256" key="2">
    <source>
        <dbReference type="ARBA" id="ARBA00010992"/>
    </source>
</evidence>
<name>A0A2S4PU94_9PEZI</name>
<dbReference type="PANTHER" id="PTHR48022:SF83">
    <property type="entry name" value="MAJOR FACILITATOR SUPERFAMILY (MFS) PROFILE DOMAIN-CONTAINING PROTEIN"/>
    <property type="match status" value="1"/>
</dbReference>
<dbReference type="PROSITE" id="PS50850">
    <property type="entry name" value="MFS"/>
    <property type="match status" value="1"/>
</dbReference>
<dbReference type="InterPro" id="IPR050360">
    <property type="entry name" value="MFS_Sugar_Transporters"/>
</dbReference>
<dbReference type="NCBIfam" id="TIGR00879">
    <property type="entry name" value="SP"/>
    <property type="match status" value="1"/>
</dbReference>
<dbReference type="FunFam" id="1.20.1250.20:FF:000078">
    <property type="entry name" value="MFS maltose transporter, putative"/>
    <property type="match status" value="1"/>
</dbReference>
<dbReference type="GO" id="GO:0005351">
    <property type="term" value="F:carbohydrate:proton symporter activity"/>
    <property type="evidence" value="ECO:0007669"/>
    <property type="project" value="TreeGrafter"/>
</dbReference>
<feature type="region of interest" description="Disordered" evidence="8">
    <location>
        <begin position="1"/>
        <end position="20"/>
    </location>
</feature>
<evidence type="ECO:0000256" key="3">
    <source>
        <dbReference type="ARBA" id="ARBA00022448"/>
    </source>
</evidence>
<feature type="transmembrane region" description="Helical" evidence="9">
    <location>
        <begin position="466"/>
        <end position="485"/>
    </location>
</feature>
<comment type="subcellular location">
    <subcellularLocation>
        <location evidence="1">Membrane</location>
        <topology evidence="1">Multi-pass membrane protein</topology>
    </subcellularLocation>
</comment>
<keyword evidence="12" id="KW-1185">Reference proteome</keyword>
<feature type="transmembrane region" description="Helical" evidence="9">
    <location>
        <begin position="376"/>
        <end position="409"/>
    </location>
</feature>
<evidence type="ECO:0000256" key="9">
    <source>
        <dbReference type="SAM" id="Phobius"/>
    </source>
</evidence>
<dbReference type="EMBL" id="PEDP01000554">
    <property type="protein sequence ID" value="POS85593.1"/>
    <property type="molecule type" value="Genomic_DNA"/>
</dbReference>
<comment type="caution">
    <text evidence="11">The sequence shown here is derived from an EMBL/GenBank/DDBJ whole genome shotgun (WGS) entry which is preliminary data.</text>
</comment>
<feature type="transmembrane region" description="Helical" evidence="9">
    <location>
        <begin position="125"/>
        <end position="146"/>
    </location>
</feature>
<feature type="transmembrane region" description="Helical" evidence="9">
    <location>
        <begin position="40"/>
        <end position="60"/>
    </location>
</feature>
<dbReference type="InterPro" id="IPR020846">
    <property type="entry name" value="MFS_dom"/>
</dbReference>
<dbReference type="Pfam" id="PF00083">
    <property type="entry name" value="Sugar_tr"/>
    <property type="match status" value="1"/>
</dbReference>
<gene>
    <name evidence="11" type="ORF">EPUL_002818</name>
</gene>
<dbReference type="InterPro" id="IPR036259">
    <property type="entry name" value="MFS_trans_sf"/>
</dbReference>
<dbReference type="PROSITE" id="PS00217">
    <property type="entry name" value="SUGAR_TRANSPORT_2"/>
    <property type="match status" value="1"/>
</dbReference>
<feature type="transmembrane region" description="Helical" evidence="9">
    <location>
        <begin position="98"/>
        <end position="118"/>
    </location>
</feature>
<dbReference type="AlphaFoldDB" id="A0A2S4PU94"/>
<dbReference type="InterPro" id="IPR005829">
    <property type="entry name" value="Sugar_transporter_CS"/>
</dbReference>
<evidence type="ECO:0000256" key="5">
    <source>
        <dbReference type="ARBA" id="ARBA00022989"/>
    </source>
</evidence>
<dbReference type="OrthoDB" id="6612291at2759"/>
<evidence type="ECO:0000256" key="1">
    <source>
        <dbReference type="ARBA" id="ARBA00004141"/>
    </source>
</evidence>
<proteinExistence type="inferred from homology"/>
<protein>
    <recommendedName>
        <fullName evidence="10">Major facilitator superfamily (MFS) profile domain-containing protein</fullName>
    </recommendedName>
</protein>